<feature type="region of interest" description="Disordered" evidence="1">
    <location>
        <begin position="26"/>
        <end position="97"/>
    </location>
</feature>
<comment type="caution">
    <text evidence="2">The sequence shown here is derived from an EMBL/GenBank/DDBJ whole genome shotgun (WGS) entry which is preliminary data.</text>
</comment>
<evidence type="ECO:0000313" key="3">
    <source>
        <dbReference type="Proteomes" id="UP000749040"/>
    </source>
</evidence>
<evidence type="ECO:0000313" key="2">
    <source>
        <dbReference type="EMBL" id="MBM9507870.1"/>
    </source>
</evidence>
<dbReference type="RefSeq" id="WP_205359724.1">
    <property type="nucleotide sequence ID" value="NZ_JADKYB010000014.1"/>
</dbReference>
<accession>A0ABS2TX00</accession>
<sequence length="97" mass="9732">MRLGGPLRTAGVSLGTAYGEAVAFPDVPDFPSAAPGDALPADTEGVGDPVPEPRAAGFPAALVPPPPPHPDTAPTITATVETATRARPTRPPTIPHP</sequence>
<gene>
    <name evidence="2" type="ORF">ITX44_25625</name>
</gene>
<feature type="compositionally biased region" description="Pro residues" evidence="1">
    <location>
        <begin position="62"/>
        <end position="71"/>
    </location>
</feature>
<evidence type="ECO:0000256" key="1">
    <source>
        <dbReference type="SAM" id="MobiDB-lite"/>
    </source>
</evidence>
<protein>
    <submittedName>
        <fullName evidence="2">Uncharacterized protein</fullName>
    </submittedName>
</protein>
<dbReference type="EMBL" id="JADKYB010000014">
    <property type="protein sequence ID" value="MBM9507870.1"/>
    <property type="molecule type" value="Genomic_DNA"/>
</dbReference>
<proteinExistence type="predicted"/>
<organism evidence="2 3">
    <name type="scientific">Actinacidiphila acididurans</name>
    <dbReference type="NCBI Taxonomy" id="2784346"/>
    <lineage>
        <taxon>Bacteria</taxon>
        <taxon>Bacillati</taxon>
        <taxon>Actinomycetota</taxon>
        <taxon>Actinomycetes</taxon>
        <taxon>Kitasatosporales</taxon>
        <taxon>Streptomycetaceae</taxon>
        <taxon>Actinacidiphila</taxon>
    </lineage>
</organism>
<keyword evidence="3" id="KW-1185">Reference proteome</keyword>
<dbReference type="Proteomes" id="UP000749040">
    <property type="component" value="Unassembled WGS sequence"/>
</dbReference>
<name>A0ABS2TX00_9ACTN</name>
<feature type="compositionally biased region" description="Low complexity" evidence="1">
    <location>
        <begin position="72"/>
        <end position="86"/>
    </location>
</feature>
<reference evidence="2 3" key="1">
    <citation type="submission" date="2021-01" db="EMBL/GenBank/DDBJ databases">
        <title>Streptomyces acididurans sp. nov., isolated from a peat swamp forest soil.</title>
        <authorList>
            <person name="Chantavorakit T."/>
            <person name="Duangmal K."/>
        </authorList>
    </citation>
    <scope>NUCLEOTIDE SEQUENCE [LARGE SCALE GENOMIC DNA]</scope>
    <source>
        <strain evidence="2 3">KK5PA1</strain>
    </source>
</reference>